<dbReference type="EMBL" id="CAVMBE010000040">
    <property type="protein sequence ID" value="CAK4030778.1"/>
    <property type="molecule type" value="Genomic_DNA"/>
</dbReference>
<dbReference type="PROSITE" id="PS51038">
    <property type="entry name" value="BAH"/>
    <property type="match status" value="1"/>
</dbReference>
<dbReference type="AlphaFoldDB" id="A0AAI8Z1K6"/>
<feature type="region of interest" description="Disordered" evidence="1">
    <location>
        <begin position="1"/>
        <end position="48"/>
    </location>
</feature>
<evidence type="ECO:0000313" key="3">
    <source>
        <dbReference type="EMBL" id="CAK4030778.1"/>
    </source>
</evidence>
<dbReference type="InterPro" id="IPR011011">
    <property type="entry name" value="Znf_FYVE_PHD"/>
</dbReference>
<feature type="region of interest" description="Disordered" evidence="1">
    <location>
        <begin position="292"/>
        <end position="313"/>
    </location>
</feature>
<reference evidence="3" key="1">
    <citation type="submission" date="2023-11" db="EMBL/GenBank/DDBJ databases">
        <authorList>
            <person name="Alioto T."/>
            <person name="Alioto T."/>
            <person name="Gomez Garrido J."/>
        </authorList>
    </citation>
    <scope>NUCLEOTIDE SEQUENCE</scope>
</reference>
<keyword evidence="4" id="KW-1185">Reference proteome</keyword>
<feature type="domain" description="BAH" evidence="2">
    <location>
        <begin position="124"/>
        <end position="249"/>
    </location>
</feature>
<organism evidence="3 4">
    <name type="scientific">Lecanosticta acicola</name>
    <dbReference type="NCBI Taxonomy" id="111012"/>
    <lineage>
        <taxon>Eukaryota</taxon>
        <taxon>Fungi</taxon>
        <taxon>Dikarya</taxon>
        <taxon>Ascomycota</taxon>
        <taxon>Pezizomycotina</taxon>
        <taxon>Dothideomycetes</taxon>
        <taxon>Dothideomycetidae</taxon>
        <taxon>Mycosphaerellales</taxon>
        <taxon>Mycosphaerellaceae</taxon>
        <taxon>Lecanosticta</taxon>
    </lineage>
</organism>
<dbReference type="CDD" id="cd04370">
    <property type="entry name" value="BAH"/>
    <property type="match status" value="1"/>
</dbReference>
<dbReference type="Proteomes" id="UP001296104">
    <property type="component" value="Unassembled WGS sequence"/>
</dbReference>
<dbReference type="GO" id="GO:0003682">
    <property type="term" value="F:chromatin binding"/>
    <property type="evidence" value="ECO:0007669"/>
    <property type="project" value="InterPro"/>
</dbReference>
<dbReference type="Gene3D" id="2.30.30.490">
    <property type="match status" value="1"/>
</dbReference>
<proteinExistence type="predicted"/>
<protein>
    <submittedName>
        <fullName evidence="3">Ebs-bah-phd domain-containing</fullName>
    </submittedName>
</protein>
<dbReference type="InterPro" id="IPR001025">
    <property type="entry name" value="BAH_dom"/>
</dbReference>
<dbReference type="PANTHER" id="PTHR46364">
    <property type="entry name" value="OS08G0421900 PROTEIN"/>
    <property type="match status" value="1"/>
</dbReference>
<evidence type="ECO:0000259" key="2">
    <source>
        <dbReference type="PROSITE" id="PS51038"/>
    </source>
</evidence>
<dbReference type="SUPFAM" id="SSF57903">
    <property type="entry name" value="FYVE/PHD zinc finger"/>
    <property type="match status" value="1"/>
</dbReference>
<dbReference type="Gene3D" id="3.30.40.10">
    <property type="entry name" value="Zinc/RING finger domain, C3HC4 (zinc finger)"/>
    <property type="match status" value="1"/>
</dbReference>
<evidence type="ECO:0000256" key="1">
    <source>
        <dbReference type="SAM" id="MobiDB-lite"/>
    </source>
</evidence>
<evidence type="ECO:0000313" key="4">
    <source>
        <dbReference type="Proteomes" id="UP001296104"/>
    </source>
</evidence>
<dbReference type="InterPro" id="IPR043151">
    <property type="entry name" value="BAH_sf"/>
</dbReference>
<sequence length="375" mass="42519">MLRNKRSAKIEAQHAATTNGAPAPVPAPAPASAQRLAKPPPFKDQPELTPLETEQMKNWLDDAPRPLFTVSVSANPANSKKRKRDDENIEQDLFENRLSCKYSVHPKDKWDKLRKYRKFTVGSESIAIGACVVVVHDEDSEEDEFDMHAQWKAKVLEVRALDSEHVYVRLAWLNRPEDLEGGRKDYHGRNELIPSNQMDIVDALAINGQLEVKRWNDTSDDDDNHQVDQEQFFWRQTFDFAGSKTFSRLKLICVDNKPHNPDELILQCSAEGCRKWMHVKCIAEKAVKAAERESKKKKAEQRARPKNATDSNSSVAVVKASLRRFTAEVFIKGLSNDNEANAEAATEHEIVITDSKGEKYSQALKCLHCDTEVDD</sequence>
<comment type="caution">
    <text evidence="3">The sequence shown here is derived from an EMBL/GenBank/DDBJ whole genome shotgun (WGS) entry which is preliminary data.</text>
</comment>
<accession>A0AAI8Z1K6</accession>
<dbReference type="InterPro" id="IPR013083">
    <property type="entry name" value="Znf_RING/FYVE/PHD"/>
</dbReference>
<name>A0AAI8Z1K6_9PEZI</name>
<gene>
    <name evidence="3" type="ORF">LECACI_7A005936</name>
</gene>